<feature type="transmembrane region" description="Helical" evidence="7">
    <location>
        <begin position="323"/>
        <end position="343"/>
    </location>
</feature>
<organism evidence="10 11">
    <name type="scientific">Spiroplasma clarkii</name>
    <dbReference type="NCBI Taxonomy" id="2139"/>
    <lineage>
        <taxon>Bacteria</taxon>
        <taxon>Bacillati</taxon>
        <taxon>Mycoplasmatota</taxon>
        <taxon>Mollicutes</taxon>
        <taxon>Entomoplasmatales</taxon>
        <taxon>Spiroplasmataceae</taxon>
        <taxon>Spiroplasma</taxon>
    </lineage>
</organism>
<dbReference type="InterPro" id="IPR004715">
    <property type="entry name" value="PTS_IIA_fruc"/>
</dbReference>
<accession>A0A1Y0L006</accession>
<dbReference type="OrthoDB" id="9782569at2"/>
<keyword evidence="1" id="KW-0813">Transport</keyword>
<name>A0A1Y0L006_9MOLU</name>
<feature type="transmembrane region" description="Helical" evidence="7">
    <location>
        <begin position="350"/>
        <end position="369"/>
    </location>
</feature>
<sequence>MNSKVIATENIYLDIKLKDQAEVFKFIADVAAKKGICEDDEGLIAKLKEREEISSTGFENGIAIPHTQFEKILKPTVLFIRTQTGVWWDSIDGQDAKVFFCILVPKSTTQNLHIEILGNLAGKLLNEQFVELISTTKDPQQIVDAIGGDLQPTPTTTSDGTKDFYVAVVACTFGLAHTYLAEQKLLKYAAEHDFEIKVETHGAKGDNNLINSEDLARAKGVLIAIDKDINTKHIQHDNILRTRTIDAINDTDKIFGILNGKIKVSKTKQAISDFFKMKLARSASFSYGKTYNYVRFFALAIGILIFIKQFLPQNNFIDNEGLINIIAYARIIVAPMIVGLLVFSFTKSETSSAVAGISILCVSAYRIIAKNLIETSFGIFGAMVVALIAILYIKYIYGFIKKKIKYRKLNGGVRWLFEITLFFLIFFLVFYTFQYFEWLNLKVFSFLIETNTKYWWFRWIIAACFFILMVIDMGGPINKWGLITSTMLMVESFAIAPVDVWLTPITAQVIGITMPGTSLWVRGVIVGKHLDEAERKLSKESGKKAFNGVSEDALWMIEKYKWKANLVNILLGIYVGFVIGFLDIKTYGGYNTILGTVFGFSTDNLLQQFNIDYLSINLGFFIMTFTGPLVGGLLGSAILWNKRGKK</sequence>
<protein>
    <submittedName>
        <fullName evidence="10">PTS system, fructose-specific IIA component</fullName>
    </submittedName>
</protein>
<feature type="domain" description="PTS EIIA type-2" evidence="8">
    <location>
        <begin position="4"/>
        <end position="149"/>
    </location>
</feature>
<dbReference type="EMBL" id="CP024870">
    <property type="protein sequence ID" value="ATX70484.1"/>
    <property type="molecule type" value="Genomic_DNA"/>
</dbReference>
<evidence type="ECO:0000256" key="7">
    <source>
        <dbReference type="SAM" id="Phobius"/>
    </source>
</evidence>
<evidence type="ECO:0000259" key="8">
    <source>
        <dbReference type="PROSITE" id="PS51094"/>
    </source>
</evidence>
<evidence type="ECO:0000256" key="5">
    <source>
        <dbReference type="ARBA" id="ARBA00022683"/>
    </source>
</evidence>
<keyword evidence="7" id="KW-0472">Membrane</keyword>
<dbReference type="GO" id="GO:0009401">
    <property type="term" value="P:phosphoenolpyruvate-dependent sugar phosphotransferase system"/>
    <property type="evidence" value="ECO:0007669"/>
    <property type="project" value="UniProtKB-KW"/>
</dbReference>
<dbReference type="Pfam" id="PF02302">
    <property type="entry name" value="PTS_IIB"/>
    <property type="match status" value="1"/>
</dbReference>
<dbReference type="InterPro" id="IPR050864">
    <property type="entry name" value="Bacterial_PTS_Sugar_Transport"/>
</dbReference>
<dbReference type="PROSITE" id="PS51099">
    <property type="entry name" value="PTS_EIIB_TYPE_2"/>
    <property type="match status" value="1"/>
</dbReference>
<dbReference type="InterPro" id="IPR036095">
    <property type="entry name" value="PTS_EIIB-like_sf"/>
</dbReference>
<reference evidence="10 11" key="1">
    <citation type="submission" date="2017-11" db="EMBL/GenBank/DDBJ databases">
        <title>Complete genome sequence of Spiroplasma clarkii CN-5 (DSM 19994).</title>
        <authorList>
            <person name="Tsai Y.-M."/>
            <person name="Chang A."/>
            <person name="Lo W.-S."/>
            <person name="Kuo C.-H."/>
        </authorList>
    </citation>
    <scope>NUCLEOTIDE SEQUENCE [LARGE SCALE GENOMIC DNA]</scope>
    <source>
        <strain evidence="10 11">CN-5</strain>
    </source>
</reference>
<dbReference type="PANTHER" id="PTHR30505">
    <property type="entry name" value="FRUCTOSE-LIKE PERMEASE"/>
    <property type="match status" value="1"/>
</dbReference>
<dbReference type="PANTHER" id="PTHR30505:SF0">
    <property type="entry name" value="FRUCTOSE-LIKE PTS SYSTEM EIIBC COMPONENT-RELATED"/>
    <property type="match status" value="1"/>
</dbReference>
<dbReference type="AlphaFoldDB" id="A0A1Y0L006"/>
<keyword evidence="2" id="KW-0597">Phosphoprotein</keyword>
<feature type="transmembrane region" description="Helical" evidence="7">
    <location>
        <begin position="293"/>
        <end position="311"/>
    </location>
</feature>
<feature type="domain" description="PTS EIIB type-2" evidence="9">
    <location>
        <begin position="165"/>
        <end position="260"/>
    </location>
</feature>
<dbReference type="Gene3D" id="3.40.50.2300">
    <property type="match status" value="1"/>
</dbReference>
<evidence type="ECO:0000313" key="10">
    <source>
        <dbReference type="EMBL" id="ATX70484.1"/>
    </source>
</evidence>
<evidence type="ECO:0000256" key="4">
    <source>
        <dbReference type="ARBA" id="ARBA00022679"/>
    </source>
</evidence>
<keyword evidence="7" id="KW-1133">Transmembrane helix</keyword>
<feature type="transmembrane region" description="Helical" evidence="7">
    <location>
        <begin position="375"/>
        <end position="395"/>
    </location>
</feature>
<dbReference type="InterPro" id="IPR003353">
    <property type="entry name" value="PTS_IIB_fruc"/>
</dbReference>
<feature type="transmembrane region" description="Helical" evidence="7">
    <location>
        <begin position="415"/>
        <end position="436"/>
    </location>
</feature>
<keyword evidence="11" id="KW-1185">Reference proteome</keyword>
<gene>
    <name evidence="10" type="primary">fruB</name>
    <name evidence="10" type="ORF">SCLAR_v1c01530</name>
</gene>
<evidence type="ECO:0000256" key="6">
    <source>
        <dbReference type="ARBA" id="ARBA00022777"/>
    </source>
</evidence>
<dbReference type="Pfam" id="PF00359">
    <property type="entry name" value="PTS_EIIA_2"/>
    <property type="match status" value="1"/>
</dbReference>
<dbReference type="CDD" id="cd00211">
    <property type="entry name" value="PTS_IIA_fru"/>
    <property type="match status" value="1"/>
</dbReference>
<feature type="transmembrane region" description="Helical" evidence="7">
    <location>
        <begin position="456"/>
        <end position="477"/>
    </location>
</feature>
<keyword evidence="5" id="KW-0598">Phosphotransferase system</keyword>
<dbReference type="SUPFAM" id="SSF55804">
    <property type="entry name" value="Phoshotransferase/anion transport protein"/>
    <property type="match status" value="1"/>
</dbReference>
<dbReference type="KEGG" id="scla:SCLARK_00292"/>
<dbReference type="NCBIfam" id="TIGR00848">
    <property type="entry name" value="fruA"/>
    <property type="match status" value="1"/>
</dbReference>
<feature type="transmembrane region" description="Helical" evidence="7">
    <location>
        <begin position="564"/>
        <end position="582"/>
    </location>
</feature>
<keyword evidence="3" id="KW-0762">Sugar transport</keyword>
<keyword evidence="6" id="KW-0418">Kinase</keyword>
<dbReference type="InterPro" id="IPR016152">
    <property type="entry name" value="PTrfase/Anion_transptr"/>
</dbReference>
<evidence type="ECO:0000256" key="3">
    <source>
        <dbReference type="ARBA" id="ARBA00022597"/>
    </source>
</evidence>
<dbReference type="RefSeq" id="WP_100254050.1">
    <property type="nucleotide sequence ID" value="NZ_CP015819.1"/>
</dbReference>
<dbReference type="GO" id="GO:0005886">
    <property type="term" value="C:plasma membrane"/>
    <property type="evidence" value="ECO:0007669"/>
    <property type="project" value="TreeGrafter"/>
</dbReference>
<dbReference type="SUPFAM" id="SSF52794">
    <property type="entry name" value="PTS system IIB component-like"/>
    <property type="match status" value="1"/>
</dbReference>
<dbReference type="InterPro" id="IPR003501">
    <property type="entry name" value="PTS_EIIB_2/3"/>
</dbReference>
<proteinExistence type="predicted"/>
<dbReference type="PROSITE" id="PS51094">
    <property type="entry name" value="PTS_EIIA_TYPE_2"/>
    <property type="match status" value="1"/>
</dbReference>
<dbReference type="GO" id="GO:0090563">
    <property type="term" value="F:protein-phosphocysteine-sugar phosphotransferase activity"/>
    <property type="evidence" value="ECO:0007669"/>
    <property type="project" value="TreeGrafter"/>
</dbReference>
<evidence type="ECO:0000259" key="9">
    <source>
        <dbReference type="PROSITE" id="PS51099"/>
    </source>
</evidence>
<dbReference type="GO" id="GO:0016301">
    <property type="term" value="F:kinase activity"/>
    <property type="evidence" value="ECO:0007669"/>
    <property type="project" value="UniProtKB-KW"/>
</dbReference>
<evidence type="ECO:0000256" key="1">
    <source>
        <dbReference type="ARBA" id="ARBA00022448"/>
    </source>
</evidence>
<keyword evidence="4" id="KW-0808">Transferase</keyword>
<dbReference type="Proteomes" id="UP000231179">
    <property type="component" value="Chromosome"/>
</dbReference>
<evidence type="ECO:0000313" key="11">
    <source>
        <dbReference type="Proteomes" id="UP000231179"/>
    </source>
</evidence>
<dbReference type="Gene3D" id="3.40.930.10">
    <property type="entry name" value="Mannitol-specific EII, Chain A"/>
    <property type="match status" value="1"/>
</dbReference>
<evidence type="ECO:0000256" key="2">
    <source>
        <dbReference type="ARBA" id="ARBA00022553"/>
    </source>
</evidence>
<dbReference type="InterPro" id="IPR002178">
    <property type="entry name" value="PTS_EIIA_type-2_dom"/>
</dbReference>
<dbReference type="GO" id="GO:0022877">
    <property type="term" value="F:protein-N(PI)-phosphohistidine-fructose phosphotransferase system transporter activity"/>
    <property type="evidence" value="ECO:0007669"/>
    <property type="project" value="InterPro"/>
</dbReference>
<feature type="transmembrane region" description="Helical" evidence="7">
    <location>
        <begin position="618"/>
        <end position="640"/>
    </location>
</feature>
<keyword evidence="7" id="KW-0812">Transmembrane</keyword>
<dbReference type="InterPro" id="IPR013011">
    <property type="entry name" value="PTS_EIIB_2"/>
</dbReference>
<dbReference type="CDD" id="cd05569">
    <property type="entry name" value="PTS_IIB_fructose"/>
    <property type="match status" value="1"/>
</dbReference>